<evidence type="ECO:0000256" key="1">
    <source>
        <dbReference type="SAM" id="MobiDB-lite"/>
    </source>
</evidence>
<evidence type="ECO:0000313" key="3">
    <source>
        <dbReference type="Proteomes" id="UP001601444"/>
    </source>
</evidence>
<gene>
    <name evidence="2" type="ORF">ACFYTF_18285</name>
</gene>
<evidence type="ECO:0000313" key="2">
    <source>
        <dbReference type="EMBL" id="MFF0544781.1"/>
    </source>
</evidence>
<organism evidence="2 3">
    <name type="scientific">Nocardia thailandica</name>
    <dbReference type="NCBI Taxonomy" id="257275"/>
    <lineage>
        <taxon>Bacteria</taxon>
        <taxon>Bacillati</taxon>
        <taxon>Actinomycetota</taxon>
        <taxon>Actinomycetes</taxon>
        <taxon>Mycobacteriales</taxon>
        <taxon>Nocardiaceae</taxon>
        <taxon>Nocardia</taxon>
    </lineage>
</organism>
<protein>
    <submittedName>
        <fullName evidence="2">Uncharacterized protein</fullName>
    </submittedName>
</protein>
<reference evidence="2 3" key="1">
    <citation type="submission" date="2024-10" db="EMBL/GenBank/DDBJ databases">
        <title>The Natural Products Discovery Center: Release of the First 8490 Sequenced Strains for Exploring Actinobacteria Biosynthetic Diversity.</title>
        <authorList>
            <person name="Kalkreuter E."/>
            <person name="Kautsar S.A."/>
            <person name="Yang D."/>
            <person name="Bader C.D."/>
            <person name="Teijaro C.N."/>
            <person name="Fluegel L."/>
            <person name="Davis C.M."/>
            <person name="Simpson J.R."/>
            <person name="Lauterbach L."/>
            <person name="Steele A.D."/>
            <person name="Gui C."/>
            <person name="Meng S."/>
            <person name="Li G."/>
            <person name="Viehrig K."/>
            <person name="Ye F."/>
            <person name="Su P."/>
            <person name="Kiefer A.F."/>
            <person name="Nichols A."/>
            <person name="Cepeda A.J."/>
            <person name="Yan W."/>
            <person name="Fan B."/>
            <person name="Jiang Y."/>
            <person name="Adhikari A."/>
            <person name="Zheng C.-J."/>
            <person name="Schuster L."/>
            <person name="Cowan T.M."/>
            <person name="Smanski M.J."/>
            <person name="Chevrette M.G."/>
            <person name="De Carvalho L.P.S."/>
            <person name="Shen B."/>
        </authorList>
    </citation>
    <scope>NUCLEOTIDE SEQUENCE [LARGE SCALE GENOMIC DNA]</scope>
    <source>
        <strain evidence="2 3">NPDC004045</strain>
    </source>
</reference>
<proteinExistence type="predicted"/>
<sequence length="121" mass="13527">MSELRLSPPFDGRDAEGRPEVHRPALDPQIRDRVLDYLAYAPVVLSARSYDADDFNSGDRDVPLNFHTDGEFVWPGAVPHYLRKYGVPPEPDLVAHIIAKNFEVGEVSEESRQAAVTRIVG</sequence>
<dbReference type="Proteomes" id="UP001601444">
    <property type="component" value="Unassembled WGS sequence"/>
</dbReference>
<keyword evidence="3" id="KW-1185">Reference proteome</keyword>
<feature type="region of interest" description="Disordered" evidence="1">
    <location>
        <begin position="1"/>
        <end position="22"/>
    </location>
</feature>
<feature type="compositionally biased region" description="Basic and acidic residues" evidence="1">
    <location>
        <begin position="11"/>
        <end position="22"/>
    </location>
</feature>
<name>A0ABW6PQT6_9NOCA</name>
<comment type="caution">
    <text evidence="2">The sequence shown here is derived from an EMBL/GenBank/DDBJ whole genome shotgun (WGS) entry which is preliminary data.</text>
</comment>
<accession>A0ABW6PQT6</accession>
<dbReference type="EMBL" id="JBIAMX010000010">
    <property type="protein sequence ID" value="MFF0544781.1"/>
    <property type="molecule type" value="Genomic_DNA"/>
</dbReference>
<dbReference type="RefSeq" id="WP_387701285.1">
    <property type="nucleotide sequence ID" value="NZ_JBIAMX010000010.1"/>
</dbReference>